<keyword evidence="2" id="KW-1185">Reference proteome</keyword>
<evidence type="ECO:0000313" key="2">
    <source>
        <dbReference type="Proteomes" id="UP001500523"/>
    </source>
</evidence>
<dbReference type="EMBL" id="BAABBF010000006">
    <property type="protein sequence ID" value="GAA3717320.1"/>
    <property type="molecule type" value="Genomic_DNA"/>
</dbReference>
<comment type="caution">
    <text evidence="1">The sequence shown here is derived from an EMBL/GenBank/DDBJ whole genome shotgun (WGS) entry which is preliminary data.</text>
</comment>
<sequence length="156" mass="17231">MFVSLILALSVPAVQVEQVNIDSDARRMFLMGLERKLGGKFIISGLGDAEAECRETKSCIAADDVIGQFSNDARVSSLKNLLDRTNVSGERPIAIVSLRNVSRTASSYKIGASLYEPKVGRWQNKIARVRMIGKSVDASSPLIRLTEWYDEPDKKL</sequence>
<dbReference type="Proteomes" id="UP001500523">
    <property type="component" value="Unassembled WGS sequence"/>
</dbReference>
<name>A0ABP7EEC7_9SPHN</name>
<proteinExistence type="predicted"/>
<evidence type="ECO:0000313" key="1">
    <source>
        <dbReference type="EMBL" id="GAA3717320.1"/>
    </source>
</evidence>
<dbReference type="RefSeq" id="WP_344693943.1">
    <property type="nucleotide sequence ID" value="NZ_BAABBF010000006.1"/>
</dbReference>
<reference evidence="2" key="1">
    <citation type="journal article" date="2019" name="Int. J. Syst. Evol. Microbiol.">
        <title>The Global Catalogue of Microorganisms (GCM) 10K type strain sequencing project: providing services to taxonomists for standard genome sequencing and annotation.</title>
        <authorList>
            <consortium name="The Broad Institute Genomics Platform"/>
            <consortium name="The Broad Institute Genome Sequencing Center for Infectious Disease"/>
            <person name="Wu L."/>
            <person name="Ma J."/>
        </authorList>
    </citation>
    <scope>NUCLEOTIDE SEQUENCE [LARGE SCALE GENOMIC DNA]</scope>
    <source>
        <strain evidence="2">JCM 17498</strain>
    </source>
</reference>
<organism evidence="1 2">
    <name type="scientific">Sphingomonas cynarae</name>
    <dbReference type="NCBI Taxonomy" id="930197"/>
    <lineage>
        <taxon>Bacteria</taxon>
        <taxon>Pseudomonadati</taxon>
        <taxon>Pseudomonadota</taxon>
        <taxon>Alphaproteobacteria</taxon>
        <taxon>Sphingomonadales</taxon>
        <taxon>Sphingomonadaceae</taxon>
        <taxon>Sphingomonas</taxon>
    </lineage>
</organism>
<accession>A0ABP7EEC7</accession>
<gene>
    <name evidence="1" type="ORF">GCM10022268_27140</name>
</gene>
<protein>
    <submittedName>
        <fullName evidence="1">Uncharacterized protein</fullName>
    </submittedName>
</protein>